<name>A0ABX8BS93_9ACTN</name>
<keyword evidence="5 7" id="KW-1133">Transmembrane helix</keyword>
<dbReference type="InterPro" id="IPR039421">
    <property type="entry name" value="Type_1_exporter"/>
</dbReference>
<dbReference type="PROSITE" id="PS00211">
    <property type="entry name" value="ABC_TRANSPORTER_1"/>
    <property type="match status" value="1"/>
</dbReference>
<dbReference type="SUPFAM" id="SSF90123">
    <property type="entry name" value="ABC transporter transmembrane region"/>
    <property type="match status" value="1"/>
</dbReference>
<accession>A0ABX8BS93</accession>
<feature type="transmembrane region" description="Helical" evidence="7">
    <location>
        <begin position="52"/>
        <end position="70"/>
    </location>
</feature>
<protein>
    <submittedName>
        <fullName evidence="10">ABC transporter ATP-binding protein</fullName>
    </submittedName>
</protein>
<organism evidence="10 11">
    <name type="scientific">Nocardiopsis changdeensis</name>
    <dbReference type="NCBI Taxonomy" id="2831969"/>
    <lineage>
        <taxon>Bacteria</taxon>
        <taxon>Bacillati</taxon>
        <taxon>Actinomycetota</taxon>
        <taxon>Actinomycetes</taxon>
        <taxon>Streptosporangiales</taxon>
        <taxon>Nocardiopsidaceae</taxon>
        <taxon>Nocardiopsis</taxon>
    </lineage>
</organism>
<dbReference type="PROSITE" id="PS50893">
    <property type="entry name" value="ABC_TRANSPORTER_2"/>
    <property type="match status" value="1"/>
</dbReference>
<feature type="transmembrane region" description="Helical" evidence="7">
    <location>
        <begin position="270"/>
        <end position="289"/>
    </location>
</feature>
<dbReference type="InterPro" id="IPR027417">
    <property type="entry name" value="P-loop_NTPase"/>
</dbReference>
<dbReference type="PROSITE" id="PS50929">
    <property type="entry name" value="ABC_TM1F"/>
    <property type="match status" value="1"/>
</dbReference>
<dbReference type="SUPFAM" id="SSF52540">
    <property type="entry name" value="P-loop containing nucleoside triphosphate hydrolases"/>
    <property type="match status" value="1"/>
</dbReference>
<dbReference type="Gene3D" id="1.20.1560.10">
    <property type="entry name" value="ABC transporter type 1, transmembrane domain"/>
    <property type="match status" value="1"/>
</dbReference>
<evidence type="ECO:0000256" key="1">
    <source>
        <dbReference type="ARBA" id="ARBA00004651"/>
    </source>
</evidence>
<keyword evidence="3" id="KW-0547">Nucleotide-binding</keyword>
<dbReference type="InterPro" id="IPR036640">
    <property type="entry name" value="ABC1_TM_sf"/>
</dbReference>
<dbReference type="Pfam" id="PF00005">
    <property type="entry name" value="ABC_tran"/>
    <property type="match status" value="1"/>
</dbReference>
<dbReference type="EMBL" id="CP074133">
    <property type="protein sequence ID" value="QUX25084.1"/>
    <property type="molecule type" value="Genomic_DNA"/>
</dbReference>
<evidence type="ECO:0000256" key="5">
    <source>
        <dbReference type="ARBA" id="ARBA00022989"/>
    </source>
</evidence>
<dbReference type="InterPro" id="IPR017871">
    <property type="entry name" value="ABC_transporter-like_CS"/>
</dbReference>
<comment type="subcellular location">
    <subcellularLocation>
        <location evidence="1">Cell membrane</location>
        <topology evidence="1">Multi-pass membrane protein</topology>
    </subcellularLocation>
</comment>
<dbReference type="PANTHER" id="PTHR24221:SF654">
    <property type="entry name" value="ATP-BINDING CASSETTE SUB-FAMILY B MEMBER 6"/>
    <property type="match status" value="1"/>
</dbReference>
<evidence type="ECO:0000256" key="6">
    <source>
        <dbReference type="ARBA" id="ARBA00023136"/>
    </source>
</evidence>
<evidence type="ECO:0000313" key="10">
    <source>
        <dbReference type="EMBL" id="QUX25084.1"/>
    </source>
</evidence>
<dbReference type="Proteomes" id="UP000676079">
    <property type="component" value="Chromosome"/>
</dbReference>
<evidence type="ECO:0000256" key="4">
    <source>
        <dbReference type="ARBA" id="ARBA00022840"/>
    </source>
</evidence>
<keyword evidence="4 10" id="KW-0067">ATP-binding</keyword>
<keyword evidence="6 7" id="KW-0472">Membrane</keyword>
<dbReference type="SMART" id="SM00382">
    <property type="entry name" value="AAA"/>
    <property type="match status" value="1"/>
</dbReference>
<dbReference type="InterPro" id="IPR011527">
    <property type="entry name" value="ABC1_TM_dom"/>
</dbReference>
<sequence>MIRDLLRAMGPGHARPMAAALALTTGVSALQGVVFALLVPVLQRLLGPDPSAAAPWALVLAAVTAVYAVLRSAGLYVNFRVGSTISRALHHRLGDHVVRLPLGWFTGARRGELNRIATDGVSRTTNLPVHTYPPLADAVVTPVVAVAALALFDWRLGLACAACLVVLWMVFTLTSDAVGRGDAARDAAADEAADRVVEYARSQPVLRAFGRTEQGRAGLDRALEAEHATARTLLFKAVPALVAYAFAVRLALTLVLALVVYRVLGGDLSAATAVALTVLVVRFVHPLSAAAEHGASLRMAVNGLARINAVLDARPLPEPEAPVAPQGSLVEFDDVRFSYTPGGEKVLDGVSFRAGPGSLTALVGPSGGGKSTAARLLARFHDVDAGRVRVGGADVRDIGGEELSRRVAVVFQDVYLFDATIADNVRVADPGATDGDLERVAARSGLDRVVAELPDGWNTPVGEGGASLSGGQRQRVSIARALLKDAPIVVLDEASAALDAENEALLTRTAVELAGEGRTVLVIAHRPATVAAADHIVFLDGGRVAEQGSPDELLALDGRHAAYIRARERARGWRITADRA</sequence>
<evidence type="ECO:0000256" key="3">
    <source>
        <dbReference type="ARBA" id="ARBA00022741"/>
    </source>
</evidence>
<dbReference type="RefSeq" id="WP_220560574.1">
    <property type="nucleotide sequence ID" value="NZ_CP074133.1"/>
</dbReference>
<dbReference type="GO" id="GO:0005524">
    <property type="term" value="F:ATP binding"/>
    <property type="evidence" value="ECO:0007669"/>
    <property type="project" value="UniProtKB-KW"/>
</dbReference>
<dbReference type="PANTHER" id="PTHR24221">
    <property type="entry name" value="ATP-BINDING CASSETTE SUB-FAMILY B"/>
    <property type="match status" value="1"/>
</dbReference>
<feature type="domain" description="ABC transporter" evidence="8">
    <location>
        <begin position="330"/>
        <end position="566"/>
    </location>
</feature>
<evidence type="ECO:0000259" key="9">
    <source>
        <dbReference type="PROSITE" id="PS50929"/>
    </source>
</evidence>
<reference evidence="10 11" key="1">
    <citation type="submission" date="2021-05" db="EMBL/GenBank/DDBJ databases">
        <title>Direct Submission.</title>
        <authorList>
            <person name="Li K."/>
            <person name="Gao J."/>
        </authorList>
    </citation>
    <scope>NUCLEOTIDE SEQUENCE [LARGE SCALE GENOMIC DNA]</scope>
    <source>
        <strain evidence="10 11">Mg02</strain>
    </source>
</reference>
<dbReference type="Gene3D" id="3.40.50.300">
    <property type="entry name" value="P-loop containing nucleotide triphosphate hydrolases"/>
    <property type="match status" value="1"/>
</dbReference>
<evidence type="ECO:0000256" key="2">
    <source>
        <dbReference type="ARBA" id="ARBA00022692"/>
    </source>
</evidence>
<gene>
    <name evidence="10" type="ORF">KGD84_12960</name>
</gene>
<proteinExistence type="predicted"/>
<evidence type="ECO:0000259" key="8">
    <source>
        <dbReference type="PROSITE" id="PS50893"/>
    </source>
</evidence>
<feature type="transmembrane region" description="Helical" evidence="7">
    <location>
        <begin position="241"/>
        <end position="264"/>
    </location>
</feature>
<dbReference type="Pfam" id="PF00664">
    <property type="entry name" value="ABC_membrane"/>
    <property type="match status" value="1"/>
</dbReference>
<feature type="transmembrane region" description="Helical" evidence="7">
    <location>
        <begin position="156"/>
        <end position="175"/>
    </location>
</feature>
<dbReference type="InterPro" id="IPR003593">
    <property type="entry name" value="AAA+_ATPase"/>
</dbReference>
<evidence type="ECO:0000313" key="11">
    <source>
        <dbReference type="Proteomes" id="UP000676079"/>
    </source>
</evidence>
<evidence type="ECO:0000256" key="7">
    <source>
        <dbReference type="SAM" id="Phobius"/>
    </source>
</evidence>
<dbReference type="InterPro" id="IPR003439">
    <property type="entry name" value="ABC_transporter-like_ATP-bd"/>
</dbReference>
<keyword evidence="2 7" id="KW-0812">Transmembrane</keyword>
<keyword evidence="11" id="KW-1185">Reference proteome</keyword>
<feature type="domain" description="ABC transmembrane type-1" evidence="9">
    <location>
        <begin position="18"/>
        <end position="299"/>
    </location>
</feature>